<protein>
    <submittedName>
        <fullName evidence="1">Uncharacterized protein</fullName>
    </submittedName>
</protein>
<comment type="caution">
    <text evidence="1">The sequence shown here is derived from an EMBL/GenBank/DDBJ whole genome shotgun (WGS) entry which is preliminary data.</text>
</comment>
<accession>A0ACC2ZNU4</accession>
<organism evidence="1 2">
    <name type="scientific">Coniosporium tulheliwenetii</name>
    <dbReference type="NCBI Taxonomy" id="3383036"/>
    <lineage>
        <taxon>Eukaryota</taxon>
        <taxon>Fungi</taxon>
        <taxon>Dikarya</taxon>
        <taxon>Ascomycota</taxon>
        <taxon>Pezizomycotina</taxon>
        <taxon>Dothideomycetes</taxon>
        <taxon>Dothideomycetes incertae sedis</taxon>
        <taxon>Coniosporium</taxon>
    </lineage>
</organism>
<reference evidence="1" key="1">
    <citation type="submission" date="2022-10" db="EMBL/GenBank/DDBJ databases">
        <title>Culturing micro-colonial fungi from biological soil crusts in the Mojave desert and describing Neophaeococcomyces mojavensis, and introducing the new genera and species Taxawa tesnikishii.</title>
        <authorList>
            <person name="Kurbessoian T."/>
            <person name="Stajich J.E."/>
        </authorList>
    </citation>
    <scope>NUCLEOTIDE SEQUENCE</scope>
    <source>
        <strain evidence="1">JES_115</strain>
    </source>
</reference>
<evidence type="ECO:0000313" key="2">
    <source>
        <dbReference type="Proteomes" id="UP001172680"/>
    </source>
</evidence>
<gene>
    <name evidence="1" type="ORF">H2199_000030</name>
</gene>
<evidence type="ECO:0000313" key="1">
    <source>
        <dbReference type="EMBL" id="KAJ9649256.1"/>
    </source>
</evidence>
<dbReference type="Proteomes" id="UP001172680">
    <property type="component" value="Unassembled WGS sequence"/>
</dbReference>
<keyword evidence="2" id="KW-1185">Reference proteome</keyword>
<proteinExistence type="predicted"/>
<name>A0ACC2ZNU4_9PEZI</name>
<dbReference type="EMBL" id="JAPDRP010000001">
    <property type="protein sequence ID" value="KAJ9649256.1"/>
    <property type="molecule type" value="Genomic_DNA"/>
</dbReference>
<sequence>MPVMPPNTPGAAGGVAIGIATIGRNAQNIVEDTTKIAEQAGEDTARRATNMARNAAHIAAKATNIVTAAGDPAQLTAAKIVGDALRIAEEAAGIANRAFGGTAESAETAKVTGAVAEGAEGAAVTIAKNAAIIAEEATKITGGAFGGALHIAQGAASIATEAGQIAQGAVEGVVKDAVGGTVEVDNYITTIAGHVRTIAGGVVTDTLRAEGFKLSEGAAKLFMLCAEPNVVLETARAVFHTAHPKVVRNSLFVAASPPDGNPSEQKEGRNKHNELDLDDPMNRHAAISQLQRLVKSLVVILKDNQGEEQRGLVSFDMITKLDTDNDKDIKPVDNNTMKKILEEKEPWFFINGIAGILWDLIECAGQRDPKGGEGGLKTKSSELAQDNLRKQLEEVLRSRGGQRKDYVVIVAHSQGYLLLRLVLDELRRDNTMLESMKRLLVFTFGNPSRNWDVHEYVGRTEHFANKADFVAELGVLNGEGYQCKGCLNEKEEEDHPRQLTFINFGKDELRVDNRRSTD</sequence>